<evidence type="ECO:0000256" key="3">
    <source>
        <dbReference type="ARBA" id="ARBA00022642"/>
    </source>
</evidence>
<dbReference type="InterPro" id="IPR005248">
    <property type="entry name" value="NadD/NMNAT"/>
</dbReference>
<feature type="domain" description="Cytidyltransferase-like" evidence="11">
    <location>
        <begin position="6"/>
        <end position="161"/>
    </location>
</feature>
<dbReference type="NCBIfam" id="NF000840">
    <property type="entry name" value="PRK00071.1-3"/>
    <property type="match status" value="1"/>
</dbReference>
<evidence type="ECO:0000256" key="2">
    <source>
        <dbReference type="ARBA" id="ARBA00005019"/>
    </source>
</evidence>
<evidence type="ECO:0000256" key="5">
    <source>
        <dbReference type="ARBA" id="ARBA00022695"/>
    </source>
</evidence>
<keyword evidence="7 10" id="KW-0067">ATP-binding</keyword>
<evidence type="ECO:0000313" key="12">
    <source>
        <dbReference type="EMBL" id="KAA9026378.1"/>
    </source>
</evidence>
<dbReference type="EC" id="2.7.7.18" evidence="10"/>
<evidence type="ECO:0000256" key="8">
    <source>
        <dbReference type="ARBA" id="ARBA00023027"/>
    </source>
</evidence>
<proteinExistence type="inferred from homology"/>
<sequence>MKRIGILGGTFNPPHIGHLIIANEVQVKLNFDEIWFMPNQEPPHKETLNGVSGHHRSEMVQRAIASNPKFKLQSIELERPGRSYTYDTMMLLTKKYNYRFYFIIGADMIEYLPNWYKIDELVKVVTFVGVNRPEYNKESDYPITYVDVPNVEISSLMIRDRLKEGKSIFYLVPESVREYIEENRLYET</sequence>
<evidence type="ECO:0000256" key="9">
    <source>
        <dbReference type="ARBA" id="ARBA00048721"/>
    </source>
</evidence>
<keyword evidence="4 10" id="KW-0808">Transferase</keyword>
<dbReference type="InterPro" id="IPR004821">
    <property type="entry name" value="Cyt_trans-like"/>
</dbReference>
<dbReference type="UniPathway" id="UPA00253">
    <property type="reaction ID" value="UER00332"/>
</dbReference>
<dbReference type="NCBIfam" id="TIGR00125">
    <property type="entry name" value="cyt_tran_rel"/>
    <property type="match status" value="1"/>
</dbReference>
<evidence type="ECO:0000256" key="4">
    <source>
        <dbReference type="ARBA" id="ARBA00022679"/>
    </source>
</evidence>
<comment type="pathway">
    <text evidence="2 10">Cofactor biosynthesis; NAD(+) biosynthesis; deamido-NAD(+) from nicotinate D-ribonucleotide: step 1/1.</text>
</comment>
<comment type="similarity">
    <text evidence="10">Belongs to the NadD family.</text>
</comment>
<accession>A0A5J5HXJ1</accession>
<protein>
    <recommendedName>
        <fullName evidence="10">Probable nicotinate-nucleotide adenylyltransferase</fullName>
        <ecNumber evidence="10">2.7.7.18</ecNumber>
    </recommendedName>
    <alternativeName>
        <fullName evidence="10">Deamido-NAD(+) diphosphorylase</fullName>
    </alternativeName>
    <alternativeName>
        <fullName evidence="10">Deamido-NAD(+) pyrophosphorylase</fullName>
    </alternativeName>
    <alternativeName>
        <fullName evidence="10">Nicotinate mononucleotide adenylyltransferase</fullName>
        <shortName evidence="10">NaMN adenylyltransferase</shortName>
    </alternativeName>
</protein>
<dbReference type="EMBL" id="VYKL01000015">
    <property type="protein sequence ID" value="KAA9026378.1"/>
    <property type="molecule type" value="Genomic_DNA"/>
</dbReference>
<dbReference type="GO" id="GO:0004515">
    <property type="term" value="F:nicotinate-nucleotide adenylyltransferase activity"/>
    <property type="evidence" value="ECO:0007669"/>
    <property type="project" value="UniProtKB-UniRule"/>
</dbReference>
<gene>
    <name evidence="10" type="primary">nadD</name>
    <name evidence="12" type="ORF">F4V44_10980</name>
</gene>
<comment type="function">
    <text evidence="1 10">Catalyzes the reversible adenylation of nicotinate mononucleotide (NaMN) to nicotinic acid adenine dinucleotide (NaAD).</text>
</comment>
<dbReference type="OrthoDB" id="5295945at2"/>
<evidence type="ECO:0000256" key="10">
    <source>
        <dbReference type="HAMAP-Rule" id="MF_00244"/>
    </source>
</evidence>
<dbReference type="CDD" id="cd02165">
    <property type="entry name" value="NMNAT"/>
    <property type="match status" value="1"/>
</dbReference>
<dbReference type="AlphaFoldDB" id="A0A5J5HXJ1"/>
<dbReference type="GO" id="GO:0005524">
    <property type="term" value="F:ATP binding"/>
    <property type="evidence" value="ECO:0007669"/>
    <property type="project" value="UniProtKB-KW"/>
</dbReference>
<keyword evidence="13" id="KW-1185">Reference proteome</keyword>
<dbReference type="HAMAP" id="MF_00244">
    <property type="entry name" value="NaMN_adenylyltr"/>
    <property type="match status" value="1"/>
</dbReference>
<dbReference type="Proteomes" id="UP000326671">
    <property type="component" value="Unassembled WGS sequence"/>
</dbReference>
<dbReference type="GO" id="GO:0009435">
    <property type="term" value="P:NAD+ biosynthetic process"/>
    <property type="evidence" value="ECO:0007669"/>
    <property type="project" value="UniProtKB-UniRule"/>
</dbReference>
<dbReference type="PANTHER" id="PTHR39321">
    <property type="entry name" value="NICOTINATE-NUCLEOTIDE ADENYLYLTRANSFERASE-RELATED"/>
    <property type="match status" value="1"/>
</dbReference>
<dbReference type="PANTHER" id="PTHR39321:SF3">
    <property type="entry name" value="PHOSPHOPANTETHEINE ADENYLYLTRANSFERASE"/>
    <property type="match status" value="1"/>
</dbReference>
<evidence type="ECO:0000256" key="6">
    <source>
        <dbReference type="ARBA" id="ARBA00022741"/>
    </source>
</evidence>
<name>A0A5J5HXJ1_9BACI</name>
<evidence type="ECO:0000256" key="7">
    <source>
        <dbReference type="ARBA" id="ARBA00022840"/>
    </source>
</evidence>
<dbReference type="Gene3D" id="3.40.50.620">
    <property type="entry name" value="HUPs"/>
    <property type="match status" value="1"/>
</dbReference>
<dbReference type="InterPro" id="IPR014729">
    <property type="entry name" value="Rossmann-like_a/b/a_fold"/>
</dbReference>
<reference evidence="12 13" key="1">
    <citation type="submission" date="2019-09" db="EMBL/GenBank/DDBJ databases">
        <title>Whole genome sequences of isolates from the Mars Exploration Rovers.</title>
        <authorList>
            <person name="Seuylemezian A."/>
            <person name="Vaishampayan P."/>
        </authorList>
    </citation>
    <scope>NUCLEOTIDE SEQUENCE [LARGE SCALE GENOMIC DNA]</scope>
    <source>
        <strain evidence="12 13">MER_TA_151</strain>
    </source>
</reference>
<dbReference type="FunFam" id="3.40.50.620:FF:000079">
    <property type="entry name" value="Probable nicotinate-nucleotide adenylyltransferase"/>
    <property type="match status" value="1"/>
</dbReference>
<evidence type="ECO:0000259" key="11">
    <source>
        <dbReference type="Pfam" id="PF01467"/>
    </source>
</evidence>
<comment type="caution">
    <text evidence="12">The sequence shown here is derived from an EMBL/GenBank/DDBJ whole genome shotgun (WGS) entry which is preliminary data.</text>
</comment>
<evidence type="ECO:0000256" key="1">
    <source>
        <dbReference type="ARBA" id="ARBA00002324"/>
    </source>
</evidence>
<dbReference type="Pfam" id="PF01467">
    <property type="entry name" value="CTP_transf_like"/>
    <property type="match status" value="1"/>
</dbReference>
<evidence type="ECO:0000313" key="13">
    <source>
        <dbReference type="Proteomes" id="UP000326671"/>
    </source>
</evidence>
<dbReference type="SUPFAM" id="SSF52374">
    <property type="entry name" value="Nucleotidylyl transferase"/>
    <property type="match status" value="1"/>
</dbReference>
<dbReference type="RefSeq" id="WP_150440025.1">
    <property type="nucleotide sequence ID" value="NZ_VYKL01000015.1"/>
</dbReference>
<keyword evidence="5 10" id="KW-0548">Nucleotidyltransferase</keyword>
<keyword evidence="6 10" id="KW-0547">Nucleotide-binding</keyword>
<comment type="catalytic activity">
    <reaction evidence="9 10">
        <text>nicotinate beta-D-ribonucleotide + ATP + H(+) = deamido-NAD(+) + diphosphate</text>
        <dbReference type="Rhea" id="RHEA:22860"/>
        <dbReference type="ChEBI" id="CHEBI:15378"/>
        <dbReference type="ChEBI" id="CHEBI:30616"/>
        <dbReference type="ChEBI" id="CHEBI:33019"/>
        <dbReference type="ChEBI" id="CHEBI:57502"/>
        <dbReference type="ChEBI" id="CHEBI:58437"/>
        <dbReference type="EC" id="2.7.7.18"/>
    </reaction>
</comment>
<organism evidence="12 13">
    <name type="scientific">Niallia endozanthoxylica</name>
    <dbReference type="NCBI Taxonomy" id="2036016"/>
    <lineage>
        <taxon>Bacteria</taxon>
        <taxon>Bacillati</taxon>
        <taxon>Bacillota</taxon>
        <taxon>Bacilli</taxon>
        <taxon>Bacillales</taxon>
        <taxon>Bacillaceae</taxon>
        <taxon>Niallia</taxon>
    </lineage>
</organism>
<keyword evidence="8 10" id="KW-0520">NAD</keyword>
<dbReference type="NCBIfam" id="TIGR00482">
    <property type="entry name" value="nicotinate (nicotinamide) nucleotide adenylyltransferase"/>
    <property type="match status" value="1"/>
</dbReference>
<dbReference type="NCBIfam" id="NF000841">
    <property type="entry name" value="PRK00071.1-4"/>
    <property type="match status" value="1"/>
</dbReference>
<keyword evidence="3 10" id="KW-0662">Pyridine nucleotide biosynthesis</keyword>